<dbReference type="GO" id="GO:0046872">
    <property type="term" value="F:metal ion binding"/>
    <property type="evidence" value="ECO:0007669"/>
    <property type="project" value="UniProtKB-KW"/>
</dbReference>
<keyword evidence="6" id="KW-0812">Transmembrane</keyword>
<organism evidence="7 8">
    <name type="scientific">Candidatus Ventrousia excrementavium</name>
    <dbReference type="NCBI Taxonomy" id="2840961"/>
    <lineage>
        <taxon>Bacteria</taxon>
        <taxon>Bacillati</taxon>
        <taxon>Bacillota</taxon>
        <taxon>Clostridia</taxon>
        <taxon>Eubacteriales</taxon>
        <taxon>Clostridiaceae</taxon>
        <taxon>Clostridiaceae incertae sedis</taxon>
        <taxon>Candidatus Ventrousia</taxon>
    </lineage>
</organism>
<dbReference type="InterPro" id="IPR047177">
    <property type="entry name" value="Pept_M20A"/>
</dbReference>
<reference evidence="7" key="2">
    <citation type="journal article" date="2021" name="PeerJ">
        <title>Extensive microbial diversity within the chicken gut microbiome revealed by metagenomics and culture.</title>
        <authorList>
            <person name="Gilroy R."/>
            <person name="Ravi A."/>
            <person name="Getino M."/>
            <person name="Pursley I."/>
            <person name="Horton D.L."/>
            <person name="Alikhan N.F."/>
            <person name="Baker D."/>
            <person name="Gharbi K."/>
            <person name="Hall N."/>
            <person name="Watson M."/>
            <person name="Adriaenssens E.M."/>
            <person name="Foster-Nyarko E."/>
            <person name="Jarju S."/>
            <person name="Secka A."/>
            <person name="Antonio M."/>
            <person name="Oren A."/>
            <person name="Chaudhuri R.R."/>
            <person name="La Ragione R."/>
            <person name="Hildebrand F."/>
            <person name="Pallen M.J."/>
        </authorList>
    </citation>
    <scope>NUCLEOTIDE SEQUENCE</scope>
    <source>
        <strain evidence="7">CHK191-8634</strain>
    </source>
</reference>
<keyword evidence="3" id="KW-0479">Metal-binding</keyword>
<comment type="similarity">
    <text evidence="1">Belongs to the peptidase M20A family.</text>
</comment>
<dbReference type="PROSITE" id="PS00759">
    <property type="entry name" value="ARGE_DAPE_CPG2_2"/>
    <property type="match status" value="1"/>
</dbReference>
<evidence type="ECO:0000313" key="8">
    <source>
        <dbReference type="Proteomes" id="UP000824073"/>
    </source>
</evidence>
<sequence>MTLLRNLYATIVIFISNFTAQWGLLVNIVLLTALVVLICVMLVRALFAGHTFRRPEPVAPPTPDERLTEHAAQSLSSAIRFATVTGDQSAMEGLVEYLKERYADAFAKMNLFALPGGSLLLRWRAADRKTAAAPVMFCGHLDVVPPGEGWTTEPFSGAREDGLVRGRGAVDCKGPVIAMLEAVTSLMEEGYTPRRDLYFAFGHDEETGGAEGAAVLAELLQKRGVYFDMILDEGGTIRKSHLGKRSHPAALIGVAEKAVCVYKLTARVPAAQLGEPPRHTAVGALAEAVCRIEAALPRVRLLDPVKKTLRASMPAMGFWRRLVVANLPLTKPLLGLCFRSHAQTMALLRTTLSATQMSGSDSELQLPATAEATVTGCLLQGDTAQSVLRHLRDLLADLPVEVELGDVHSDPSHISSDKSPYYEALCNAVHERFATLPCIPTILTGSTDARYYESLSGTVIRFTPILTSDQAYDAVHGPDEYIRETSLGAAVEIYRSFMKKL</sequence>
<dbReference type="InterPro" id="IPR001261">
    <property type="entry name" value="ArgE/DapE_CS"/>
</dbReference>
<dbReference type="Pfam" id="PF01546">
    <property type="entry name" value="Peptidase_M20"/>
    <property type="match status" value="1"/>
</dbReference>
<accession>A0A9D1IV44</accession>
<reference evidence="7" key="1">
    <citation type="submission" date="2020-10" db="EMBL/GenBank/DDBJ databases">
        <authorList>
            <person name="Gilroy R."/>
        </authorList>
    </citation>
    <scope>NUCLEOTIDE SEQUENCE</scope>
    <source>
        <strain evidence="7">CHK191-8634</strain>
    </source>
</reference>
<keyword evidence="2" id="KW-0645">Protease</keyword>
<evidence type="ECO:0000313" key="7">
    <source>
        <dbReference type="EMBL" id="HIU44093.1"/>
    </source>
</evidence>
<dbReference type="AlphaFoldDB" id="A0A9D1IV44"/>
<keyword evidence="6" id="KW-1133">Transmembrane helix</keyword>
<dbReference type="Gene3D" id="3.40.630.10">
    <property type="entry name" value="Zn peptidases"/>
    <property type="match status" value="1"/>
</dbReference>
<name>A0A9D1IV44_9CLOT</name>
<gene>
    <name evidence="7" type="ORF">IAB67_07355</name>
</gene>
<dbReference type="GO" id="GO:0008233">
    <property type="term" value="F:peptidase activity"/>
    <property type="evidence" value="ECO:0007669"/>
    <property type="project" value="UniProtKB-KW"/>
</dbReference>
<dbReference type="InterPro" id="IPR002933">
    <property type="entry name" value="Peptidase_M20"/>
</dbReference>
<evidence type="ECO:0000256" key="2">
    <source>
        <dbReference type="ARBA" id="ARBA00022670"/>
    </source>
</evidence>
<feature type="transmembrane region" description="Helical" evidence="6">
    <location>
        <begin position="20"/>
        <end position="47"/>
    </location>
</feature>
<dbReference type="Proteomes" id="UP000824073">
    <property type="component" value="Unassembled WGS sequence"/>
</dbReference>
<evidence type="ECO:0000256" key="4">
    <source>
        <dbReference type="ARBA" id="ARBA00022801"/>
    </source>
</evidence>
<dbReference type="EMBL" id="DVMR01000057">
    <property type="protein sequence ID" value="HIU44093.1"/>
    <property type="molecule type" value="Genomic_DNA"/>
</dbReference>
<comment type="caution">
    <text evidence="7">The sequence shown here is derived from an EMBL/GenBank/DDBJ whole genome shotgun (WGS) entry which is preliminary data.</text>
</comment>
<proteinExistence type="inferred from homology"/>
<dbReference type="SUPFAM" id="SSF53187">
    <property type="entry name" value="Zn-dependent exopeptidases"/>
    <property type="match status" value="1"/>
</dbReference>
<dbReference type="PANTHER" id="PTHR45962:SF1">
    <property type="entry name" value="N-FATTY-ACYL-AMINO ACID SYNTHASE_HYDROLASE PM20D1"/>
    <property type="match status" value="1"/>
</dbReference>
<dbReference type="PANTHER" id="PTHR45962">
    <property type="entry name" value="N-FATTY-ACYL-AMINO ACID SYNTHASE/HYDROLASE PM20D1"/>
    <property type="match status" value="1"/>
</dbReference>
<evidence type="ECO:0000256" key="3">
    <source>
        <dbReference type="ARBA" id="ARBA00022723"/>
    </source>
</evidence>
<evidence type="ECO:0000256" key="6">
    <source>
        <dbReference type="SAM" id="Phobius"/>
    </source>
</evidence>
<keyword evidence="5" id="KW-0862">Zinc</keyword>
<dbReference type="PROSITE" id="PS00758">
    <property type="entry name" value="ARGE_DAPE_CPG2_1"/>
    <property type="match status" value="1"/>
</dbReference>
<keyword evidence="4" id="KW-0378">Hydrolase</keyword>
<dbReference type="GO" id="GO:0006508">
    <property type="term" value="P:proteolysis"/>
    <property type="evidence" value="ECO:0007669"/>
    <property type="project" value="UniProtKB-KW"/>
</dbReference>
<keyword evidence="6" id="KW-0472">Membrane</keyword>
<evidence type="ECO:0000256" key="5">
    <source>
        <dbReference type="ARBA" id="ARBA00022833"/>
    </source>
</evidence>
<dbReference type="Gene3D" id="1.10.150.900">
    <property type="match status" value="1"/>
</dbReference>
<protein>
    <submittedName>
        <fullName evidence="7">M20/M25/M40 family metallo-hydrolase</fullName>
    </submittedName>
</protein>
<evidence type="ECO:0000256" key="1">
    <source>
        <dbReference type="ARBA" id="ARBA00006247"/>
    </source>
</evidence>